<dbReference type="PANTHER" id="PTHR42781">
    <property type="entry name" value="SPERMIDINE/PUTRESCINE IMPORT ATP-BINDING PROTEIN POTA"/>
    <property type="match status" value="1"/>
</dbReference>
<dbReference type="SUPFAM" id="SSF50331">
    <property type="entry name" value="MOP-like"/>
    <property type="match status" value="1"/>
</dbReference>
<dbReference type="GO" id="GO:0005524">
    <property type="term" value="F:ATP binding"/>
    <property type="evidence" value="ECO:0007669"/>
    <property type="project" value="UniProtKB-KW"/>
</dbReference>
<keyword evidence="1" id="KW-0813">Transport</keyword>
<organism evidence="5 6">
    <name type="scientific">Granulibacter bethesdensis</name>
    <dbReference type="NCBI Taxonomy" id="364410"/>
    <lineage>
        <taxon>Bacteria</taxon>
        <taxon>Pseudomonadati</taxon>
        <taxon>Pseudomonadota</taxon>
        <taxon>Alphaproteobacteria</taxon>
        <taxon>Acetobacterales</taxon>
        <taxon>Acetobacteraceae</taxon>
        <taxon>Granulibacter</taxon>
    </lineage>
</organism>
<dbReference type="InterPro" id="IPR003593">
    <property type="entry name" value="AAA+_ATPase"/>
</dbReference>
<reference evidence="6" key="1">
    <citation type="submission" date="2016-11" db="EMBL/GenBank/DDBJ databases">
        <title>Comparative genomic and phenotypic analysis of Granulibacter bethesdensis clinical isolates from patients with chronic granulomatous disease.</title>
        <authorList>
            <person name="Zarember K.A."/>
            <person name="Porcella S.F."/>
            <person name="Chu J."/>
            <person name="Ding L."/>
            <person name="Dahlstrom E."/>
            <person name="Barbian K."/>
            <person name="Martens C."/>
            <person name="Sykora L."/>
            <person name="Kramer S."/>
            <person name="Pettinato A.M."/>
            <person name="Hong H."/>
            <person name="Wald G."/>
            <person name="Berg L.J."/>
            <person name="Rogge L.S."/>
            <person name="Greenberg D.E."/>
            <person name="Falcone E.L."/>
            <person name="Neves J.F."/>
            <person name="Simoes M.J."/>
            <person name="Casal M."/>
            <person name="Rodriguez-Lopez F.C."/>
            <person name="Zelazny A."/>
            <person name="Gallin J.I."/>
            <person name="Holland S.M."/>
        </authorList>
    </citation>
    <scope>NUCLEOTIDE SEQUENCE [LARGE SCALE GENOMIC DNA]</scope>
    <source>
        <strain evidence="6">NIH9.1</strain>
    </source>
</reference>
<proteinExistence type="predicted"/>
<evidence type="ECO:0000259" key="4">
    <source>
        <dbReference type="PROSITE" id="PS50893"/>
    </source>
</evidence>
<dbReference type="GO" id="GO:0015697">
    <property type="term" value="P:quaternary ammonium group transport"/>
    <property type="evidence" value="ECO:0007669"/>
    <property type="project" value="UniProtKB-ARBA"/>
</dbReference>
<evidence type="ECO:0000256" key="1">
    <source>
        <dbReference type="ARBA" id="ARBA00022448"/>
    </source>
</evidence>
<dbReference type="Pfam" id="PF00005">
    <property type="entry name" value="ABC_tran"/>
    <property type="match status" value="1"/>
</dbReference>
<dbReference type="AlphaFoldDB" id="A0AAC9K7Y5"/>
<dbReference type="RefSeq" id="WP_072573049.1">
    <property type="nucleotide sequence ID" value="NZ_CP018191.1"/>
</dbReference>
<dbReference type="Gene3D" id="3.40.50.300">
    <property type="entry name" value="P-loop containing nucleotide triphosphate hydrolases"/>
    <property type="match status" value="1"/>
</dbReference>
<dbReference type="InterPro" id="IPR017871">
    <property type="entry name" value="ABC_transporter-like_CS"/>
</dbReference>
<protein>
    <submittedName>
        <fullName evidence="5">Sulfate transport ATP-binding protein cysA</fullName>
    </submittedName>
</protein>
<keyword evidence="3 5" id="KW-0067">ATP-binding</keyword>
<dbReference type="GO" id="GO:0016887">
    <property type="term" value="F:ATP hydrolysis activity"/>
    <property type="evidence" value="ECO:0007669"/>
    <property type="project" value="InterPro"/>
</dbReference>
<dbReference type="PROSITE" id="PS50893">
    <property type="entry name" value="ABC_TRANSPORTER_2"/>
    <property type="match status" value="1"/>
</dbReference>
<dbReference type="SUPFAM" id="SSF52540">
    <property type="entry name" value="P-loop containing nucleoside triphosphate hydrolases"/>
    <property type="match status" value="1"/>
</dbReference>
<dbReference type="EMBL" id="CP018191">
    <property type="protein sequence ID" value="APH55216.1"/>
    <property type="molecule type" value="Genomic_DNA"/>
</dbReference>
<dbReference type="FunFam" id="3.40.50.300:FF:000425">
    <property type="entry name" value="Probable ABC transporter, ATP-binding subunit"/>
    <property type="match status" value="1"/>
</dbReference>
<accession>A0AAC9K7Y5</accession>
<dbReference type="SMART" id="SM00382">
    <property type="entry name" value="AAA"/>
    <property type="match status" value="1"/>
</dbReference>
<dbReference type="PROSITE" id="PS00211">
    <property type="entry name" value="ABC_TRANSPORTER_1"/>
    <property type="match status" value="1"/>
</dbReference>
<dbReference type="InterPro" id="IPR003439">
    <property type="entry name" value="ABC_transporter-like_ATP-bd"/>
</dbReference>
<dbReference type="InterPro" id="IPR027417">
    <property type="entry name" value="P-loop_NTPase"/>
</dbReference>
<dbReference type="InterPro" id="IPR008995">
    <property type="entry name" value="Mo/tungstate-bd_C_term_dom"/>
</dbReference>
<name>A0AAC9K7Y5_9PROT</name>
<evidence type="ECO:0000256" key="3">
    <source>
        <dbReference type="ARBA" id="ARBA00022840"/>
    </source>
</evidence>
<evidence type="ECO:0000256" key="2">
    <source>
        <dbReference type="ARBA" id="ARBA00022741"/>
    </source>
</evidence>
<gene>
    <name evidence="5" type="ORF">GbCGDNIH9_1899</name>
</gene>
<dbReference type="Proteomes" id="UP000182373">
    <property type="component" value="Chromosome"/>
</dbReference>
<dbReference type="InterPro" id="IPR050093">
    <property type="entry name" value="ABC_SmlMolc_Importer"/>
</dbReference>
<sequence length="365" mass="39808">MSIELRHISLGFEGEAGVRDISLPIESGEFLALVGPSGAGKTTLLRLIAGLLQPQTGQILINGRDVTHAPAKERNIGFVFQNYALFRHMSVADNIAFGLTVLPRSRRPSRAAIGRRVEELLHLVQVPELAGRMPDQLSGGQKQRIALARALATEPQTLLLDEPFGALDPLVRKDIRTWLRGLHRQLGLTSIFVTHDQGEAMEMADRVAVLRAGQLQQVGSPQQLEAHPDTAFVHRFLGETVTFIAESRDSHLSLPELPDHQPLATALPDGKALLSVRPYHIRLTEGHLARVEDIALAGPFTRVVLSLQGRMVDVLLPPGAEVPERGSVHGLDVSLGHHFPDNHPADMPHIRTGATNLLHNFAEAA</sequence>
<dbReference type="PANTHER" id="PTHR42781:SF4">
    <property type="entry name" value="SPERMIDINE_PUTRESCINE IMPORT ATP-BINDING PROTEIN POTA"/>
    <property type="match status" value="1"/>
</dbReference>
<keyword evidence="2" id="KW-0547">Nucleotide-binding</keyword>
<feature type="domain" description="ABC transporter" evidence="4">
    <location>
        <begin position="3"/>
        <end position="237"/>
    </location>
</feature>
<evidence type="ECO:0000313" key="5">
    <source>
        <dbReference type="EMBL" id="APH55216.1"/>
    </source>
</evidence>
<evidence type="ECO:0000313" key="6">
    <source>
        <dbReference type="Proteomes" id="UP000182373"/>
    </source>
</evidence>